<keyword evidence="3" id="KW-1185">Reference proteome</keyword>
<name>A0A1R3KGA0_9ROSI</name>
<dbReference type="Proteomes" id="UP000187203">
    <property type="component" value="Unassembled WGS sequence"/>
</dbReference>
<proteinExistence type="predicted"/>
<reference evidence="3" key="1">
    <citation type="submission" date="2013-09" db="EMBL/GenBank/DDBJ databases">
        <title>Corchorus olitorius genome sequencing.</title>
        <authorList>
            <person name="Alam M."/>
            <person name="Haque M.S."/>
            <person name="Islam M.S."/>
            <person name="Emdad E.M."/>
            <person name="Islam M.M."/>
            <person name="Ahmed B."/>
            <person name="Halim A."/>
            <person name="Hossen Q.M.M."/>
            <person name="Hossain M.Z."/>
            <person name="Ahmed R."/>
            <person name="Khan M.M."/>
            <person name="Islam R."/>
            <person name="Rashid M.M."/>
            <person name="Khan S.A."/>
            <person name="Rahman M.S."/>
            <person name="Alam M."/>
            <person name="Yahiya A.S."/>
            <person name="Khan M.S."/>
            <person name="Azam M.S."/>
            <person name="Haque T."/>
            <person name="Lashkar M.Z.H."/>
            <person name="Akhand A.I."/>
            <person name="Morshed G."/>
            <person name="Roy S."/>
            <person name="Uddin K.S."/>
            <person name="Rabeya T."/>
            <person name="Hossain A.S."/>
            <person name="Chowdhury A."/>
            <person name="Snigdha A.R."/>
            <person name="Mortoza M.S."/>
            <person name="Matin S.A."/>
            <person name="Hoque S.M.E."/>
            <person name="Islam M.K."/>
            <person name="Roy D.K."/>
            <person name="Haider R."/>
            <person name="Moosa M.M."/>
            <person name="Elias S.M."/>
            <person name="Hasan A.M."/>
            <person name="Jahan S."/>
            <person name="Shafiuddin M."/>
            <person name="Mahmood N."/>
            <person name="Shommy N.S."/>
        </authorList>
    </citation>
    <scope>NUCLEOTIDE SEQUENCE [LARGE SCALE GENOMIC DNA]</scope>
    <source>
        <strain evidence="3">cv. O-4</strain>
    </source>
</reference>
<protein>
    <recommendedName>
        <fullName evidence="1">F-box domain-containing protein</fullName>
    </recommendedName>
</protein>
<accession>A0A1R3KGA0</accession>
<dbReference type="PANTHER" id="PTHR35546:SF130">
    <property type="entry name" value="EXPRESSED PROTEIN"/>
    <property type="match status" value="1"/>
</dbReference>
<dbReference type="SUPFAM" id="SSF81383">
    <property type="entry name" value="F-box domain"/>
    <property type="match status" value="1"/>
</dbReference>
<dbReference type="STRING" id="93759.A0A1R3KGA0"/>
<dbReference type="Pfam" id="PF00646">
    <property type="entry name" value="F-box"/>
    <property type="match status" value="1"/>
</dbReference>
<dbReference type="InterPro" id="IPR001810">
    <property type="entry name" value="F-box_dom"/>
</dbReference>
<organism evidence="2 3">
    <name type="scientific">Corchorus olitorius</name>
    <dbReference type="NCBI Taxonomy" id="93759"/>
    <lineage>
        <taxon>Eukaryota</taxon>
        <taxon>Viridiplantae</taxon>
        <taxon>Streptophyta</taxon>
        <taxon>Embryophyta</taxon>
        <taxon>Tracheophyta</taxon>
        <taxon>Spermatophyta</taxon>
        <taxon>Magnoliopsida</taxon>
        <taxon>eudicotyledons</taxon>
        <taxon>Gunneridae</taxon>
        <taxon>Pentapetalae</taxon>
        <taxon>rosids</taxon>
        <taxon>malvids</taxon>
        <taxon>Malvales</taxon>
        <taxon>Malvaceae</taxon>
        <taxon>Grewioideae</taxon>
        <taxon>Apeibeae</taxon>
        <taxon>Corchorus</taxon>
    </lineage>
</organism>
<dbReference type="PANTHER" id="PTHR35546">
    <property type="entry name" value="F-BOX PROTEIN INTERACTION DOMAIN PROTEIN-RELATED"/>
    <property type="match status" value="1"/>
</dbReference>
<dbReference type="InterPro" id="IPR055290">
    <property type="entry name" value="At3g26010-like"/>
</dbReference>
<dbReference type="OrthoDB" id="913805at2759"/>
<evidence type="ECO:0000313" key="2">
    <source>
        <dbReference type="EMBL" id="OMP06112.1"/>
    </source>
</evidence>
<gene>
    <name evidence="2" type="ORF">COLO4_08348</name>
</gene>
<feature type="domain" description="F-box" evidence="1">
    <location>
        <begin position="8"/>
        <end position="42"/>
    </location>
</feature>
<dbReference type="AlphaFoldDB" id="A0A1R3KGA0"/>
<dbReference type="EMBL" id="AWUE01013721">
    <property type="protein sequence ID" value="OMP06112.1"/>
    <property type="molecule type" value="Genomic_DNA"/>
</dbReference>
<dbReference type="InterPro" id="IPR036047">
    <property type="entry name" value="F-box-like_dom_sf"/>
</dbReference>
<sequence length="381" mass="43626">MVALQIYDILVEILLLLPAKSVFRFKAVSKVWNSWLSDPYFRERFLRRLEPSASSTSNLPVLGFFEVCTLKYSDLKQIGYLSRPAFLPTSEQGRVMPKGHKRRGFFLGISNGLILCGYHPQKYYVCNPVTNRCFPLPPYNPIVDSTSNVNNFMNILMYSSRTGQWDAEKCGVKSPDLFQVQHTVPGIESGGIMLWWAYYFIAAYDHKKAKDKLWLISAPYVTINDDNYYICPICTILPDGRLQCGVDDYSSLFIYVLKEKLHSYSYSNVVPVVEWEPRWGISYGPNLFNGCIDSAEELFRLVAFHPHNPNIIYRRYGSAVYQIDHVINTELMQAPEATMPPFLVKIQPVSFSWTAPSYLFPVLLPYVHPIWPPSPSPSPSN</sequence>
<evidence type="ECO:0000313" key="3">
    <source>
        <dbReference type="Proteomes" id="UP000187203"/>
    </source>
</evidence>
<evidence type="ECO:0000259" key="1">
    <source>
        <dbReference type="Pfam" id="PF00646"/>
    </source>
</evidence>
<comment type="caution">
    <text evidence="2">The sequence shown here is derived from an EMBL/GenBank/DDBJ whole genome shotgun (WGS) entry which is preliminary data.</text>
</comment>